<dbReference type="PROSITE" id="PS51112">
    <property type="entry name" value="AMMECR1"/>
    <property type="match status" value="1"/>
</dbReference>
<dbReference type="NCBIfam" id="TIGR04335">
    <property type="entry name" value="AmmeMemoSam_A"/>
    <property type="match status" value="1"/>
</dbReference>
<dbReference type="InterPro" id="IPR023473">
    <property type="entry name" value="AMMECR1"/>
</dbReference>
<dbReference type="HAMAP" id="MF_00645">
    <property type="entry name" value="AMMECR1"/>
    <property type="match status" value="1"/>
</dbReference>
<dbReference type="NCBIfam" id="TIGR00296">
    <property type="entry name" value="TIGR00296 family protein"/>
    <property type="match status" value="1"/>
</dbReference>
<dbReference type="EMBL" id="DSTX01000002">
    <property type="protein sequence ID" value="HFK20146.1"/>
    <property type="molecule type" value="Genomic_DNA"/>
</dbReference>
<evidence type="ECO:0000259" key="2">
    <source>
        <dbReference type="PROSITE" id="PS51112"/>
    </source>
</evidence>
<dbReference type="InterPro" id="IPR023472">
    <property type="entry name" value="Uncharacterised_MJ0810"/>
</dbReference>
<dbReference type="InterPro" id="IPR027485">
    <property type="entry name" value="AMMECR1_N"/>
</dbReference>
<dbReference type="InterPro" id="IPR027623">
    <property type="entry name" value="AmmeMemoSam_A"/>
</dbReference>
<dbReference type="PANTHER" id="PTHR13016">
    <property type="entry name" value="AMMECR1 HOMOLOG"/>
    <property type="match status" value="1"/>
</dbReference>
<dbReference type="InterPro" id="IPR002733">
    <property type="entry name" value="AMMECR1_domain"/>
</dbReference>
<dbReference type="SUPFAM" id="SSF143447">
    <property type="entry name" value="AMMECR1-like"/>
    <property type="match status" value="1"/>
</dbReference>
<sequence>MYSIEEGEFLVKLARDSVSYYLKEGKKPSPPAPPSRRMVEKSGVFVTITKLVNGERTLRGCIGYPLPYLPLIEATVDSAVSAAVNDPRFPPMKERELNEVLFEVSILSAPELISVRETKDYPKMIKVGRDGLVVEKGYYKGLLLPQVPVEYGWDAETFLAECCMKAGLPPDAWLSKSTKIYSFTAEVFSEEPDGRVVKKALE</sequence>
<dbReference type="PANTHER" id="PTHR13016:SF0">
    <property type="entry name" value="AMME SYNDROME CANDIDATE GENE 1 PROTEIN"/>
    <property type="match status" value="1"/>
</dbReference>
<feature type="domain" description="AMMECR1" evidence="2">
    <location>
        <begin position="5"/>
        <end position="199"/>
    </location>
</feature>
<gene>
    <name evidence="3" type="ORF">ENS19_02595</name>
</gene>
<comment type="caution">
    <text evidence="3">The sequence shown here is derived from an EMBL/GenBank/DDBJ whole genome shotgun (WGS) entry which is preliminary data.</text>
</comment>
<protein>
    <recommendedName>
        <fullName evidence="1">Protein ENS19_02595</fullName>
    </recommendedName>
</protein>
<dbReference type="AlphaFoldDB" id="A0A7C3F3U8"/>
<dbReference type="InterPro" id="IPR036071">
    <property type="entry name" value="AMMECR1_dom_sf"/>
</dbReference>
<accession>A0A7C3F3U8</accession>
<dbReference type="Pfam" id="PF01871">
    <property type="entry name" value="AMMECR1"/>
    <property type="match status" value="1"/>
</dbReference>
<organism evidence="3">
    <name type="scientific">Candidatus Methanomethylicus mesodigestus</name>
    <dbReference type="NCBI Taxonomy" id="1867258"/>
    <lineage>
        <taxon>Archaea</taxon>
        <taxon>Thermoproteota</taxon>
        <taxon>Methanosuratincolia</taxon>
        <taxon>Candidatus Methanomethylicales</taxon>
        <taxon>Candidatus Methanomethylicaceae</taxon>
        <taxon>Candidatus Methanomethylicus</taxon>
    </lineage>
</organism>
<reference evidence="3" key="1">
    <citation type="journal article" date="2020" name="mSystems">
        <title>Genome- and Community-Level Interaction Insights into Carbon Utilization and Element Cycling Functions of Hydrothermarchaeota in Hydrothermal Sediment.</title>
        <authorList>
            <person name="Zhou Z."/>
            <person name="Liu Y."/>
            <person name="Xu W."/>
            <person name="Pan J."/>
            <person name="Luo Z.H."/>
            <person name="Li M."/>
        </authorList>
    </citation>
    <scope>NUCLEOTIDE SEQUENCE [LARGE SCALE GENOMIC DNA]</scope>
    <source>
        <strain evidence="3">SpSt-468</strain>
    </source>
</reference>
<proteinExistence type="inferred from homology"/>
<dbReference type="Gene3D" id="3.30.700.20">
    <property type="entry name" value="Hypothetical protein ph0010, domain 1"/>
    <property type="match status" value="1"/>
</dbReference>
<name>A0A7C3F3U8_9CREN</name>
<evidence type="ECO:0000313" key="3">
    <source>
        <dbReference type="EMBL" id="HFK20146.1"/>
    </source>
</evidence>
<evidence type="ECO:0000256" key="1">
    <source>
        <dbReference type="HAMAP-Rule" id="MF_00645"/>
    </source>
</evidence>
<dbReference type="Gene3D" id="3.30.1490.150">
    <property type="entry name" value="Hypothetical protein ph0010, domain 2"/>
    <property type="match status" value="1"/>
</dbReference>